<dbReference type="Proteomes" id="UP000036681">
    <property type="component" value="Unplaced"/>
</dbReference>
<keyword evidence="1" id="KW-1185">Reference proteome</keyword>
<reference evidence="2" key="1">
    <citation type="submission" date="2017-02" db="UniProtKB">
        <authorList>
            <consortium name="WormBaseParasite"/>
        </authorList>
    </citation>
    <scope>IDENTIFICATION</scope>
</reference>
<dbReference type="AlphaFoldDB" id="A0A0M3IHU4"/>
<organism evidence="1 2">
    <name type="scientific">Ascaris lumbricoides</name>
    <name type="common">Giant roundworm</name>
    <dbReference type="NCBI Taxonomy" id="6252"/>
    <lineage>
        <taxon>Eukaryota</taxon>
        <taxon>Metazoa</taxon>
        <taxon>Ecdysozoa</taxon>
        <taxon>Nematoda</taxon>
        <taxon>Chromadorea</taxon>
        <taxon>Rhabditida</taxon>
        <taxon>Spirurina</taxon>
        <taxon>Ascaridomorpha</taxon>
        <taxon>Ascaridoidea</taxon>
        <taxon>Ascarididae</taxon>
        <taxon>Ascaris</taxon>
    </lineage>
</organism>
<name>A0A0M3IHU4_ASCLU</name>
<protein>
    <submittedName>
        <fullName evidence="2">Uncharacterized protein</fullName>
    </submittedName>
</protein>
<accession>A0A0M3IHU4</accession>
<proteinExistence type="predicted"/>
<sequence length="200" mass="22280">MDAYNWVLYLVVSVQLERLLQKRNSERFDPACLCCSPTAQALRLQGRPIRTNSVDSALDLNQHPSSTSELREACSRFLSRRTAKQENDASHLSFDEQLYEKVNAQFGAVLDDMTHTSNNRAPLHNISAIRALFWPATAAGFLTPHLPSLRSVQEKGGEGGGDGISRPPLQPVAITIPFLHTIFFLPYRSNETKRGTLTCV</sequence>
<evidence type="ECO:0000313" key="1">
    <source>
        <dbReference type="Proteomes" id="UP000036681"/>
    </source>
</evidence>
<evidence type="ECO:0000313" key="2">
    <source>
        <dbReference type="WBParaSite" id="ALUE_0001803501-mRNA-1"/>
    </source>
</evidence>
<dbReference type="WBParaSite" id="ALUE_0001803501-mRNA-1">
    <property type="protein sequence ID" value="ALUE_0001803501-mRNA-1"/>
    <property type="gene ID" value="ALUE_0001803501"/>
</dbReference>